<keyword evidence="2" id="KW-0732">Signal</keyword>
<sequence length="270" mass="30217">MTTILIFTLLFAHHNLSRKDLRDYECRVENASKISGSMRSLGILLQAPGTAATEGKLSRNQKLITLTCFSLQSPIHVNLYLEKEHGDLRDQAEEKCTLQSLEVITSADRRAATGHSCVLLRDNRKKFQTKFILTGKVFLVGISNCVMTAKLPKLKVFAEGLTVLHVRQDNQTSEEGIPSTNDKDMLIRQRQSLYVKVFIACILLTPAIAYIIAVICEFPCLCPCRGWIKPHVDVQSSRTSLPAASIGKEASHQDSCKERFKVIVIHETHL</sequence>
<keyword evidence="1" id="KW-0812">Transmembrane</keyword>
<dbReference type="PANTHER" id="PTHR36870">
    <property type="entry name" value="C17ORF78 ISOFORM 2"/>
    <property type="match status" value="1"/>
</dbReference>
<feature type="signal peptide" evidence="2">
    <location>
        <begin position="1"/>
        <end position="17"/>
    </location>
</feature>
<keyword evidence="1" id="KW-1133">Transmembrane helix</keyword>
<organism evidence="3 4">
    <name type="scientific">Apteryx owenii</name>
    <name type="common">Little spotted kiwi</name>
    <dbReference type="NCBI Taxonomy" id="8824"/>
    <lineage>
        <taxon>Eukaryota</taxon>
        <taxon>Metazoa</taxon>
        <taxon>Chordata</taxon>
        <taxon>Craniata</taxon>
        <taxon>Vertebrata</taxon>
        <taxon>Euteleostomi</taxon>
        <taxon>Archelosauria</taxon>
        <taxon>Archosauria</taxon>
        <taxon>Dinosauria</taxon>
        <taxon>Saurischia</taxon>
        <taxon>Theropoda</taxon>
        <taxon>Coelurosauria</taxon>
        <taxon>Aves</taxon>
        <taxon>Palaeognathae</taxon>
        <taxon>Apterygiformes</taxon>
        <taxon>Apterygidae</taxon>
        <taxon>Apteryx</taxon>
    </lineage>
</organism>
<evidence type="ECO:0000313" key="4">
    <source>
        <dbReference type="Proteomes" id="UP000694424"/>
    </source>
</evidence>
<dbReference type="Proteomes" id="UP000694424">
    <property type="component" value="Unplaced"/>
</dbReference>
<name>A0A8B9Q200_APTOW</name>
<evidence type="ECO:0000313" key="3">
    <source>
        <dbReference type="Ensembl" id="ENSAOWP00000021096.1"/>
    </source>
</evidence>
<dbReference type="Pfam" id="PF15829">
    <property type="entry name" value="DUF4711"/>
    <property type="match status" value="1"/>
</dbReference>
<dbReference type="Ensembl" id="ENSAOWT00000023890.1">
    <property type="protein sequence ID" value="ENSAOWP00000021096.1"/>
    <property type="gene ID" value="ENSAOWG00000014269.1"/>
</dbReference>
<dbReference type="AlphaFoldDB" id="A0A8B9Q200"/>
<keyword evidence="1" id="KW-0472">Membrane</keyword>
<accession>A0A8B9Q200</accession>
<protein>
    <submittedName>
        <fullName evidence="3">Chromosome 17 open reading frame 78</fullName>
    </submittedName>
</protein>
<evidence type="ECO:0000256" key="2">
    <source>
        <dbReference type="SAM" id="SignalP"/>
    </source>
</evidence>
<reference evidence="3" key="2">
    <citation type="submission" date="2025-09" db="UniProtKB">
        <authorList>
            <consortium name="Ensembl"/>
        </authorList>
    </citation>
    <scope>IDENTIFICATION</scope>
</reference>
<feature type="chain" id="PRO_5034611632" evidence="2">
    <location>
        <begin position="18"/>
        <end position="270"/>
    </location>
</feature>
<feature type="transmembrane region" description="Helical" evidence="1">
    <location>
        <begin position="193"/>
        <end position="215"/>
    </location>
</feature>
<proteinExistence type="predicted"/>
<evidence type="ECO:0000256" key="1">
    <source>
        <dbReference type="SAM" id="Phobius"/>
    </source>
</evidence>
<dbReference type="InterPro" id="IPR031668">
    <property type="entry name" value="DUF4711"/>
</dbReference>
<keyword evidence="4" id="KW-1185">Reference proteome</keyword>
<reference evidence="3" key="1">
    <citation type="submission" date="2025-08" db="UniProtKB">
        <authorList>
            <consortium name="Ensembl"/>
        </authorList>
    </citation>
    <scope>IDENTIFICATION</scope>
</reference>
<dbReference type="PANTHER" id="PTHR36870:SF1">
    <property type="entry name" value="CHROMOSOME 17 C17ORF78 HOMOLOG"/>
    <property type="match status" value="1"/>
</dbReference>